<dbReference type="EMBL" id="GG662830">
    <property type="protein sequence ID" value="EWS76102.1"/>
    <property type="molecule type" value="Genomic_DNA"/>
</dbReference>
<keyword evidence="4" id="KW-1185">Reference proteome</keyword>
<dbReference type="AlphaFoldDB" id="W7XEH5"/>
<protein>
    <recommendedName>
        <fullName evidence="5">Transmembrane protein</fullName>
    </recommendedName>
</protein>
<dbReference type="RefSeq" id="XP_012651342.1">
    <property type="nucleotide sequence ID" value="XM_012795888.1"/>
</dbReference>
<keyword evidence="2" id="KW-0732">Signal</keyword>
<evidence type="ECO:0000256" key="2">
    <source>
        <dbReference type="SAM" id="SignalP"/>
    </source>
</evidence>
<feature type="signal peptide" evidence="2">
    <location>
        <begin position="1"/>
        <end position="17"/>
    </location>
</feature>
<dbReference type="GeneID" id="24438076"/>
<sequence>MIQKIIPIILVLKLVFGQNIFLQQCLTQICKLQPQQSEIQQCIRQNQQCDGFINQNLSDCQNLQCSVKCSAYLSYEDQECLLNCIDKIEPQIQDECSQFLAETQQEIVENHEERQETVQKMWKLQNQNLRGVVVISQSQVNQYNLNNQLKHKNTFPPINNAVIIVPDNIQDSKEESNKSQDSSAQQQQQIQTQQIKINPK</sequence>
<proteinExistence type="predicted"/>
<feature type="region of interest" description="Disordered" evidence="1">
    <location>
        <begin position="170"/>
        <end position="200"/>
    </location>
</feature>
<dbReference type="InParanoid" id="W7XEH5"/>
<evidence type="ECO:0000313" key="4">
    <source>
        <dbReference type="Proteomes" id="UP000009168"/>
    </source>
</evidence>
<evidence type="ECO:0008006" key="5">
    <source>
        <dbReference type="Google" id="ProtNLM"/>
    </source>
</evidence>
<name>W7XEH5_TETTS</name>
<dbReference type="Proteomes" id="UP000009168">
    <property type="component" value="Unassembled WGS sequence"/>
</dbReference>
<gene>
    <name evidence="3" type="ORF">TTHERM_000260689</name>
</gene>
<organism evidence="3 4">
    <name type="scientific">Tetrahymena thermophila (strain SB210)</name>
    <dbReference type="NCBI Taxonomy" id="312017"/>
    <lineage>
        <taxon>Eukaryota</taxon>
        <taxon>Sar</taxon>
        <taxon>Alveolata</taxon>
        <taxon>Ciliophora</taxon>
        <taxon>Intramacronucleata</taxon>
        <taxon>Oligohymenophorea</taxon>
        <taxon>Hymenostomatida</taxon>
        <taxon>Tetrahymenina</taxon>
        <taxon>Tetrahymenidae</taxon>
        <taxon>Tetrahymena</taxon>
    </lineage>
</organism>
<reference evidence="4" key="1">
    <citation type="journal article" date="2006" name="PLoS Biol.">
        <title>Macronuclear genome sequence of the ciliate Tetrahymena thermophila, a model eukaryote.</title>
        <authorList>
            <person name="Eisen J.A."/>
            <person name="Coyne R.S."/>
            <person name="Wu M."/>
            <person name="Wu D."/>
            <person name="Thiagarajan M."/>
            <person name="Wortman J.R."/>
            <person name="Badger J.H."/>
            <person name="Ren Q."/>
            <person name="Amedeo P."/>
            <person name="Jones K.M."/>
            <person name="Tallon L.J."/>
            <person name="Delcher A.L."/>
            <person name="Salzberg S.L."/>
            <person name="Silva J.C."/>
            <person name="Haas B.J."/>
            <person name="Majoros W.H."/>
            <person name="Farzad M."/>
            <person name="Carlton J.M."/>
            <person name="Smith R.K. Jr."/>
            <person name="Garg J."/>
            <person name="Pearlman R.E."/>
            <person name="Karrer K.M."/>
            <person name="Sun L."/>
            <person name="Manning G."/>
            <person name="Elde N.C."/>
            <person name="Turkewitz A.P."/>
            <person name="Asai D.J."/>
            <person name="Wilkes D.E."/>
            <person name="Wang Y."/>
            <person name="Cai H."/>
            <person name="Collins K."/>
            <person name="Stewart B.A."/>
            <person name="Lee S.R."/>
            <person name="Wilamowska K."/>
            <person name="Weinberg Z."/>
            <person name="Ruzzo W.L."/>
            <person name="Wloga D."/>
            <person name="Gaertig J."/>
            <person name="Frankel J."/>
            <person name="Tsao C.-C."/>
            <person name="Gorovsky M.A."/>
            <person name="Keeling P.J."/>
            <person name="Waller R.F."/>
            <person name="Patron N.J."/>
            <person name="Cherry J.M."/>
            <person name="Stover N.A."/>
            <person name="Krieger C.J."/>
            <person name="del Toro C."/>
            <person name="Ryder H.F."/>
            <person name="Williamson S.C."/>
            <person name="Barbeau R.A."/>
            <person name="Hamilton E.P."/>
            <person name="Orias E."/>
        </authorList>
    </citation>
    <scope>NUCLEOTIDE SEQUENCE [LARGE SCALE GENOMIC DNA]</scope>
    <source>
        <strain evidence="4">SB210</strain>
    </source>
</reference>
<dbReference type="KEGG" id="tet:TTHERM_000260689"/>
<evidence type="ECO:0000256" key="1">
    <source>
        <dbReference type="SAM" id="MobiDB-lite"/>
    </source>
</evidence>
<accession>W7XEH5</accession>
<feature type="compositionally biased region" description="Low complexity" evidence="1">
    <location>
        <begin position="179"/>
        <end position="200"/>
    </location>
</feature>
<feature type="chain" id="PRO_5004905937" description="Transmembrane protein" evidence="2">
    <location>
        <begin position="18"/>
        <end position="200"/>
    </location>
</feature>
<evidence type="ECO:0000313" key="3">
    <source>
        <dbReference type="EMBL" id="EWS76102.1"/>
    </source>
</evidence>